<feature type="domain" description="Carbamoyltransferase C-terminal" evidence="3">
    <location>
        <begin position="397"/>
        <end position="586"/>
    </location>
</feature>
<dbReference type="PANTHER" id="PTHR34847">
    <property type="entry name" value="NODULATION PROTEIN U"/>
    <property type="match status" value="1"/>
</dbReference>
<sequence length="605" mass="68842">MNILGLSAFYHDSAACLIRDGIILAAAQQERFSRIKHDHAFPHDAIEYCLKEAGITSKDLDYVAFYDKPFIKFERILETYVSYSPRGWASFLMAMPLWLKQKLHLPNLIRKSLNYEGKLLFPEHHESHAASAFFPSPYNRAAFLTMDGVGEWTTTSFGIGEGNKIRIDYEIQFPHSLGLLYSAFTYFTGFKVNSGEYKIMGLAPYGEPKYVDTILNELIDIKEDGSFKLNMDYFTYPYGLTMTGKAFEKLFGGPARKPEAKLTQREMDLAKSIQVVTEEVMIRTARHIKKVTGEKYLCLAGGVALNCVGNGRILREGPFEDLWIQPAAGDAGGALGAALFVWYQLLENGRVADDIRDMQMGSYLGPVYNDTEIKEFLDRNGYPYEHLEDGLLPSRVADIIAEGKVIGWFQGRMEFGPRALGARSIIGDARNPKMQSQMNLKIKYRESFRPFAPSVLMEEVDKFFELDRPSPYMLLVANVDEKIRRGMTDEEHRLWGIDKLNVARSEIPAITHVDYSARIQTVHKDTNPLYHEMIAAFHKKTGCPVIVNTSFNVRGEPIVMSPEHAYLCFMRTEMDYLVLGGFLLDKKNQPELKSDTDWRSQFELD</sequence>
<protein>
    <submittedName>
        <fullName evidence="4">Carbamoyltransferase</fullName>
    </submittedName>
</protein>
<dbReference type="EMBL" id="JACRDE010000342">
    <property type="protein sequence ID" value="MBI5250410.1"/>
    <property type="molecule type" value="Genomic_DNA"/>
</dbReference>
<dbReference type="InterPro" id="IPR043129">
    <property type="entry name" value="ATPase_NBD"/>
</dbReference>
<dbReference type="Gene3D" id="3.90.870.20">
    <property type="entry name" value="Carbamoyltransferase, C-terminal domain"/>
    <property type="match status" value="1"/>
</dbReference>
<dbReference type="InterPro" id="IPR003696">
    <property type="entry name" value="Carbtransf_dom"/>
</dbReference>
<reference evidence="4" key="1">
    <citation type="submission" date="2020-07" db="EMBL/GenBank/DDBJ databases">
        <title>Huge and variable diversity of episymbiotic CPR bacteria and DPANN archaea in groundwater ecosystems.</title>
        <authorList>
            <person name="He C.Y."/>
            <person name="Keren R."/>
            <person name="Whittaker M."/>
            <person name="Farag I.F."/>
            <person name="Doudna J."/>
            <person name="Cate J.H.D."/>
            <person name="Banfield J.F."/>
        </authorList>
    </citation>
    <scope>NUCLEOTIDE SEQUENCE</scope>
    <source>
        <strain evidence="4">NC_groundwater_1664_Pr3_B-0.1um_52_9</strain>
    </source>
</reference>
<dbReference type="SUPFAM" id="SSF53067">
    <property type="entry name" value="Actin-like ATPase domain"/>
    <property type="match status" value="1"/>
</dbReference>
<dbReference type="AlphaFoldDB" id="A0A9D6Z406"/>
<name>A0A9D6Z406_9BACT</name>
<dbReference type="InterPro" id="IPR038152">
    <property type="entry name" value="Carbam_trans_C_sf"/>
</dbReference>
<evidence type="ECO:0000259" key="2">
    <source>
        <dbReference type="Pfam" id="PF02543"/>
    </source>
</evidence>
<organism evidence="4 5">
    <name type="scientific">Desulfomonile tiedjei</name>
    <dbReference type="NCBI Taxonomy" id="2358"/>
    <lineage>
        <taxon>Bacteria</taxon>
        <taxon>Pseudomonadati</taxon>
        <taxon>Thermodesulfobacteriota</taxon>
        <taxon>Desulfomonilia</taxon>
        <taxon>Desulfomonilales</taxon>
        <taxon>Desulfomonilaceae</taxon>
        <taxon>Desulfomonile</taxon>
    </lineage>
</organism>
<dbReference type="Proteomes" id="UP000807825">
    <property type="component" value="Unassembled WGS sequence"/>
</dbReference>
<dbReference type="Gene3D" id="3.30.420.40">
    <property type="match status" value="2"/>
</dbReference>
<accession>A0A9D6Z406</accession>
<dbReference type="Pfam" id="PF02543">
    <property type="entry name" value="Carbam_trans_N"/>
    <property type="match status" value="1"/>
</dbReference>
<comment type="similarity">
    <text evidence="1">Belongs to the NodU/CmcH family.</text>
</comment>
<dbReference type="PANTHER" id="PTHR34847:SF1">
    <property type="entry name" value="NODULATION PROTEIN U"/>
    <property type="match status" value="1"/>
</dbReference>
<dbReference type="CDD" id="cd24098">
    <property type="entry name" value="ASKHA_NBD_TobZ_N"/>
    <property type="match status" value="1"/>
</dbReference>
<evidence type="ECO:0000259" key="3">
    <source>
        <dbReference type="Pfam" id="PF16861"/>
    </source>
</evidence>
<feature type="domain" description="Carbamoyltransferase" evidence="2">
    <location>
        <begin position="3"/>
        <end position="339"/>
    </location>
</feature>
<dbReference type="GO" id="GO:0003824">
    <property type="term" value="F:catalytic activity"/>
    <property type="evidence" value="ECO:0007669"/>
    <property type="project" value="InterPro"/>
</dbReference>
<evidence type="ECO:0000313" key="5">
    <source>
        <dbReference type="Proteomes" id="UP000807825"/>
    </source>
</evidence>
<evidence type="ECO:0000256" key="1">
    <source>
        <dbReference type="ARBA" id="ARBA00006129"/>
    </source>
</evidence>
<evidence type="ECO:0000313" key="4">
    <source>
        <dbReference type="EMBL" id="MBI5250410.1"/>
    </source>
</evidence>
<dbReference type="Pfam" id="PF16861">
    <property type="entry name" value="Carbam_trans_C"/>
    <property type="match status" value="1"/>
</dbReference>
<dbReference type="InterPro" id="IPR031730">
    <property type="entry name" value="Carbam_trans_C"/>
</dbReference>
<proteinExistence type="inferred from homology"/>
<dbReference type="InterPro" id="IPR051338">
    <property type="entry name" value="NodU/CmcH_Carbamoyltrnsfr"/>
</dbReference>
<comment type="caution">
    <text evidence="4">The sequence shown here is derived from an EMBL/GenBank/DDBJ whole genome shotgun (WGS) entry which is preliminary data.</text>
</comment>
<gene>
    <name evidence="4" type="ORF">HY912_13030</name>
</gene>